<dbReference type="RefSeq" id="WP_114383402.1">
    <property type="nucleotide sequence ID" value="NZ_QPJD01000019.1"/>
</dbReference>
<name>A0A368VQ86_9BACL</name>
<dbReference type="EMBL" id="QPJD01000019">
    <property type="protein sequence ID" value="RCW42136.1"/>
    <property type="molecule type" value="Genomic_DNA"/>
</dbReference>
<dbReference type="Pfam" id="PF14085">
    <property type="entry name" value="DUF4265"/>
    <property type="match status" value="1"/>
</dbReference>
<evidence type="ECO:0000313" key="2">
    <source>
        <dbReference type="Proteomes" id="UP000252415"/>
    </source>
</evidence>
<proteinExistence type="predicted"/>
<protein>
    <submittedName>
        <fullName evidence="1">Uncharacterized protein DUF4265</fullName>
    </submittedName>
</protein>
<comment type="caution">
    <text evidence="1">The sequence shown here is derived from an EMBL/GenBank/DDBJ whole genome shotgun (WGS) entry which is preliminary data.</text>
</comment>
<dbReference type="OrthoDB" id="2603242at2"/>
<sequence>MSSIQDFIQLHLCFDGAGLEVEVLDVTQLDEDIYKIEENPVFTEKVSFGDVIKVNTIRDVSIYIETVKKSEFTRFNWLLSKEVVHSLELKLLKNKIRDWQGKSEQVFGGIFIVNLPANTEIDIHKEVQKVIKTVQK</sequence>
<accession>A0A368VQ86</accession>
<dbReference type="Proteomes" id="UP000252415">
    <property type="component" value="Unassembled WGS sequence"/>
</dbReference>
<dbReference type="InterPro" id="IPR025361">
    <property type="entry name" value="DUF4265"/>
</dbReference>
<keyword evidence="2" id="KW-1185">Reference proteome</keyword>
<gene>
    <name evidence="1" type="ORF">DFP97_119117</name>
</gene>
<organism evidence="1 2">
    <name type="scientific">Paenibacillus prosopidis</name>
    <dbReference type="NCBI Taxonomy" id="630520"/>
    <lineage>
        <taxon>Bacteria</taxon>
        <taxon>Bacillati</taxon>
        <taxon>Bacillota</taxon>
        <taxon>Bacilli</taxon>
        <taxon>Bacillales</taxon>
        <taxon>Paenibacillaceae</taxon>
        <taxon>Paenibacillus</taxon>
    </lineage>
</organism>
<dbReference type="AlphaFoldDB" id="A0A368VQ86"/>
<reference evidence="1 2" key="1">
    <citation type="submission" date="2018-07" db="EMBL/GenBank/DDBJ databases">
        <title>Genomic Encyclopedia of Type Strains, Phase III (KMG-III): the genomes of soil and plant-associated and newly described type strains.</title>
        <authorList>
            <person name="Whitman W."/>
        </authorList>
    </citation>
    <scope>NUCLEOTIDE SEQUENCE [LARGE SCALE GENOMIC DNA]</scope>
    <source>
        <strain evidence="1 2">CECT 7506</strain>
    </source>
</reference>
<evidence type="ECO:0000313" key="1">
    <source>
        <dbReference type="EMBL" id="RCW42136.1"/>
    </source>
</evidence>